<proteinExistence type="predicted"/>
<feature type="domain" description="RNase H type-1" evidence="1">
    <location>
        <begin position="174"/>
        <end position="293"/>
    </location>
</feature>
<dbReference type="GO" id="GO:0004523">
    <property type="term" value="F:RNA-DNA hybrid ribonuclease activity"/>
    <property type="evidence" value="ECO:0007669"/>
    <property type="project" value="InterPro"/>
</dbReference>
<sequence length="319" mass="36502">MVETLGDKMPTQSHVLPMEMSSWSGAHQQIPSPTKNDEQLTMPNMQKRRRIHYPYDMRLCPCSPIWVGCSLGLNTSHVPKIDFQSLWRFLVSQVKGQAGETEVWTWFALGSWFLWKRRNKWVFQGTLPSIEDTIDLTQQRIDEWRTSHENRHLPEPKPNPLTLQRFFTANILCVDASRNPDNGQTGLGWVYRKSDELIYLAGSAFLTFTVDADYAELQAIHSAILSIQRITTNVMIMTDSMNAQQVLNENGDLSDHALLAREIRMEAPTLGNHEFHHIPRMCYTVAHELARKALFSCSSTVWDDSMPILIGSVVRTLFG</sequence>
<keyword evidence="3" id="KW-1185">Reference proteome</keyword>
<dbReference type="PANTHER" id="PTHR47074:SF11">
    <property type="entry name" value="REVERSE TRANSCRIPTASE-LIKE PROTEIN"/>
    <property type="match status" value="1"/>
</dbReference>
<evidence type="ECO:0000259" key="1">
    <source>
        <dbReference type="Pfam" id="PF13456"/>
    </source>
</evidence>
<dbReference type="InterPro" id="IPR012337">
    <property type="entry name" value="RNaseH-like_sf"/>
</dbReference>
<accession>A0AAP0KC35</accession>
<dbReference type="PANTHER" id="PTHR47074">
    <property type="entry name" value="BNAC02G40300D PROTEIN"/>
    <property type="match status" value="1"/>
</dbReference>
<dbReference type="GO" id="GO:0003676">
    <property type="term" value="F:nucleic acid binding"/>
    <property type="evidence" value="ECO:0007669"/>
    <property type="project" value="InterPro"/>
</dbReference>
<gene>
    <name evidence="2" type="ORF">Scep_007561</name>
</gene>
<dbReference type="AlphaFoldDB" id="A0AAP0KC35"/>
<protein>
    <recommendedName>
        <fullName evidence="1">RNase H type-1 domain-containing protein</fullName>
    </recommendedName>
</protein>
<dbReference type="InterPro" id="IPR002156">
    <property type="entry name" value="RNaseH_domain"/>
</dbReference>
<evidence type="ECO:0000313" key="2">
    <source>
        <dbReference type="EMBL" id="KAK9148804.1"/>
    </source>
</evidence>
<dbReference type="EMBL" id="JBBNAG010000003">
    <property type="protein sequence ID" value="KAK9148804.1"/>
    <property type="molecule type" value="Genomic_DNA"/>
</dbReference>
<dbReference type="InterPro" id="IPR036397">
    <property type="entry name" value="RNaseH_sf"/>
</dbReference>
<reference evidence="2 3" key="1">
    <citation type="submission" date="2024-01" db="EMBL/GenBank/DDBJ databases">
        <title>Genome assemblies of Stephania.</title>
        <authorList>
            <person name="Yang L."/>
        </authorList>
    </citation>
    <scope>NUCLEOTIDE SEQUENCE [LARGE SCALE GENOMIC DNA]</scope>
    <source>
        <strain evidence="2">JXDWG</strain>
        <tissue evidence="2">Leaf</tissue>
    </source>
</reference>
<dbReference type="SUPFAM" id="SSF53098">
    <property type="entry name" value="Ribonuclease H-like"/>
    <property type="match status" value="1"/>
</dbReference>
<comment type="caution">
    <text evidence="2">The sequence shown here is derived from an EMBL/GenBank/DDBJ whole genome shotgun (WGS) entry which is preliminary data.</text>
</comment>
<organism evidence="2 3">
    <name type="scientific">Stephania cephalantha</name>
    <dbReference type="NCBI Taxonomy" id="152367"/>
    <lineage>
        <taxon>Eukaryota</taxon>
        <taxon>Viridiplantae</taxon>
        <taxon>Streptophyta</taxon>
        <taxon>Embryophyta</taxon>
        <taxon>Tracheophyta</taxon>
        <taxon>Spermatophyta</taxon>
        <taxon>Magnoliopsida</taxon>
        <taxon>Ranunculales</taxon>
        <taxon>Menispermaceae</taxon>
        <taxon>Menispermoideae</taxon>
        <taxon>Cissampelideae</taxon>
        <taxon>Stephania</taxon>
    </lineage>
</organism>
<dbReference type="InterPro" id="IPR052929">
    <property type="entry name" value="RNase_H-like_EbsB-rel"/>
</dbReference>
<dbReference type="Gene3D" id="3.30.420.10">
    <property type="entry name" value="Ribonuclease H-like superfamily/Ribonuclease H"/>
    <property type="match status" value="1"/>
</dbReference>
<dbReference type="Proteomes" id="UP001419268">
    <property type="component" value="Unassembled WGS sequence"/>
</dbReference>
<name>A0AAP0KC35_9MAGN</name>
<evidence type="ECO:0000313" key="3">
    <source>
        <dbReference type="Proteomes" id="UP001419268"/>
    </source>
</evidence>
<dbReference type="Pfam" id="PF13456">
    <property type="entry name" value="RVT_3"/>
    <property type="match status" value="1"/>
</dbReference>